<dbReference type="PIRSF" id="PIRSF006425">
    <property type="entry name" value="UCP006425_WD40"/>
    <property type="match status" value="1"/>
</dbReference>
<reference evidence="2 3" key="1">
    <citation type="submission" date="2019-10" db="EMBL/GenBank/DDBJ databases">
        <title>Isolation and characterization of Methanoculleus sp. Wushi-C6 from a hot spring well.</title>
        <authorList>
            <person name="Chen S.-C."/>
            <person name="Lan Z.-H."/>
            <person name="You Y.-T."/>
            <person name="Lai M.-C."/>
        </authorList>
    </citation>
    <scope>NUCLEOTIDE SEQUENCE [LARGE SCALE GENOMIC DNA]</scope>
    <source>
        <strain evidence="2 3">Wushi-C6</strain>
    </source>
</reference>
<dbReference type="InterPro" id="IPR014441">
    <property type="entry name" value="UCP006425_b-propeller"/>
</dbReference>
<name>A0ABU3X131_9EURY</name>
<dbReference type="EMBL" id="WBKO01000001">
    <property type="protein sequence ID" value="MDV2481322.1"/>
    <property type="molecule type" value="Genomic_DNA"/>
</dbReference>
<accession>A0ABU3X131</accession>
<evidence type="ECO:0000256" key="1">
    <source>
        <dbReference type="SAM" id="MobiDB-lite"/>
    </source>
</evidence>
<gene>
    <name evidence="2" type="ORF">F8E02_04730</name>
</gene>
<dbReference type="RefSeq" id="WP_317064334.1">
    <property type="nucleotide sequence ID" value="NZ_WBKO01000001.1"/>
</dbReference>
<sequence>MESWKPAAAVALGCLVVVAIIGTALASEDAGAEAWGDLRKFGSKEEIEAFLKEHAQGGGNGSGYPRTNGGVMPEEAVDYAPAPAATAAPAPAAGDYSTTNVQVQGVDEADFLKNDGKYIYLISGRTLAILEAFPPEDARIVSETWIDGSPKALFLEGDRLVVFATKTEEEMTAVRGSVTPVPIWRTVTHAYIYDIGDRRDPKRVGDVTFTGDYYDARMIGEYVYALTRESPLWVHDGIVLPEVRTGGAEPVVPDIYRPETPLQNYIFYTAGGFSIRNNTAAPDAETFLLGYDTTLFASRENLYLAYRNMGPAYTGPVAGTPSEETGTRDRTIIHRFAIERGKIDYRTMGQVPGHLLNQFSLDEYGGNLRVATTVEDWGWERSVRYNNVYVLNSAMTVIGTLEHLAPDERIYAARFAGDRLYLVTFKQVDPLFVIDLSDPRRPGILGELKIPGYSDYLHPFGADHIIGVGKETSENTWGGVSVAGLKVALFDVSDVNNPIQVDSVVIGEAGTDSPALYDHKAFLFIEEKGLLVLPVSEIKRVENPGSRYPGSYGTMTWQGAYVYSVSPEEGLNLTGTVTHRERETSYAWNSPDAVQRSLFMDDTLYTVSARSIIMTGLDDGSRINEVLLPYRGEASPTPYPVW</sequence>
<dbReference type="Proteomes" id="UP001281203">
    <property type="component" value="Unassembled WGS sequence"/>
</dbReference>
<feature type="region of interest" description="Disordered" evidence="1">
    <location>
        <begin position="54"/>
        <end position="73"/>
    </location>
</feature>
<dbReference type="InterPro" id="IPR019198">
    <property type="entry name" value="Beta_propeller_containing"/>
</dbReference>
<evidence type="ECO:0000313" key="3">
    <source>
        <dbReference type="Proteomes" id="UP001281203"/>
    </source>
</evidence>
<proteinExistence type="predicted"/>
<protein>
    <recommendedName>
        <fullName evidence="4">Beta propeller domain-containing protein</fullName>
    </recommendedName>
</protein>
<organism evidence="2 3">
    <name type="scientific">Methanoculleus caldifontis</name>
    <dbReference type="NCBI Taxonomy" id="2651577"/>
    <lineage>
        <taxon>Archaea</taxon>
        <taxon>Methanobacteriati</taxon>
        <taxon>Methanobacteriota</taxon>
        <taxon>Stenosarchaea group</taxon>
        <taxon>Methanomicrobia</taxon>
        <taxon>Methanomicrobiales</taxon>
        <taxon>Methanomicrobiaceae</taxon>
        <taxon>Methanoculleus</taxon>
    </lineage>
</organism>
<comment type="caution">
    <text evidence="2">The sequence shown here is derived from an EMBL/GenBank/DDBJ whole genome shotgun (WGS) entry which is preliminary data.</text>
</comment>
<evidence type="ECO:0000313" key="2">
    <source>
        <dbReference type="EMBL" id="MDV2481322.1"/>
    </source>
</evidence>
<dbReference type="Pfam" id="PF09826">
    <property type="entry name" value="Beta_propel"/>
    <property type="match status" value="1"/>
</dbReference>
<keyword evidence="3" id="KW-1185">Reference proteome</keyword>
<evidence type="ECO:0008006" key="4">
    <source>
        <dbReference type="Google" id="ProtNLM"/>
    </source>
</evidence>